<dbReference type="InterPro" id="IPR033646">
    <property type="entry name" value="CLU-central"/>
</dbReference>
<name>A0AAV7Z7K9_9EUKA</name>
<dbReference type="SUPFAM" id="SSF48452">
    <property type="entry name" value="TPR-like"/>
    <property type="match status" value="2"/>
</dbReference>
<evidence type="ECO:0000313" key="6">
    <source>
        <dbReference type="Proteomes" id="UP001146793"/>
    </source>
</evidence>
<dbReference type="InterPro" id="IPR027523">
    <property type="entry name" value="CLU_prot"/>
</dbReference>
<dbReference type="CDD" id="cd15466">
    <property type="entry name" value="CLU-central"/>
    <property type="match status" value="1"/>
</dbReference>
<feature type="region of interest" description="Disordered" evidence="3">
    <location>
        <begin position="81"/>
        <end position="100"/>
    </location>
</feature>
<dbReference type="InterPro" id="IPR023231">
    <property type="entry name" value="GSKIP_dom_sf"/>
</dbReference>
<feature type="region of interest" description="Disordered" evidence="3">
    <location>
        <begin position="238"/>
        <end position="259"/>
    </location>
</feature>
<dbReference type="AlphaFoldDB" id="A0AAV7Z7K9"/>
<dbReference type="InterPro" id="IPR025697">
    <property type="entry name" value="CLU_dom"/>
</dbReference>
<evidence type="ECO:0000256" key="1">
    <source>
        <dbReference type="ARBA" id="ARBA00022490"/>
    </source>
</evidence>
<keyword evidence="1" id="KW-0963">Cytoplasm</keyword>
<gene>
    <name evidence="5" type="ORF">M0812_18649</name>
</gene>
<feature type="domain" description="Clu" evidence="4">
    <location>
        <begin position="407"/>
        <end position="647"/>
    </location>
</feature>
<accession>A0AAV7Z7K9</accession>
<dbReference type="EMBL" id="JANTQA010000036">
    <property type="protein sequence ID" value="KAJ3436590.1"/>
    <property type="molecule type" value="Genomic_DNA"/>
</dbReference>
<evidence type="ECO:0000259" key="4">
    <source>
        <dbReference type="PROSITE" id="PS51823"/>
    </source>
</evidence>
<dbReference type="Pfam" id="PF13236">
    <property type="entry name" value="CLU"/>
    <property type="match status" value="1"/>
</dbReference>
<dbReference type="Pfam" id="PF12807">
    <property type="entry name" value="eIF3_p135"/>
    <property type="match status" value="1"/>
</dbReference>
<organism evidence="5 6">
    <name type="scientific">Anaeramoeba flamelloides</name>
    <dbReference type="NCBI Taxonomy" id="1746091"/>
    <lineage>
        <taxon>Eukaryota</taxon>
        <taxon>Metamonada</taxon>
        <taxon>Anaeramoebidae</taxon>
        <taxon>Anaeramoeba</taxon>
    </lineage>
</organism>
<proteinExistence type="predicted"/>
<dbReference type="PANTHER" id="PTHR12601:SF6">
    <property type="entry name" value="CLUSTERED MITOCHONDRIA PROTEIN HOMOLOG"/>
    <property type="match status" value="1"/>
</dbReference>
<evidence type="ECO:0000256" key="3">
    <source>
        <dbReference type="SAM" id="MobiDB-lite"/>
    </source>
</evidence>
<protein>
    <submittedName>
        <fullName evidence="5">Clustered mitochondria protein</fullName>
    </submittedName>
</protein>
<evidence type="ECO:0000313" key="5">
    <source>
        <dbReference type="EMBL" id="KAJ3436590.1"/>
    </source>
</evidence>
<dbReference type="GO" id="GO:0005737">
    <property type="term" value="C:cytoplasm"/>
    <property type="evidence" value="ECO:0007669"/>
    <property type="project" value="TreeGrafter"/>
</dbReference>
<feature type="compositionally biased region" description="Basic and acidic residues" evidence="3">
    <location>
        <begin position="238"/>
        <end position="258"/>
    </location>
</feature>
<dbReference type="Pfam" id="PF13424">
    <property type="entry name" value="TPR_12"/>
    <property type="match status" value="1"/>
</dbReference>
<feature type="compositionally biased region" description="Basic residues" evidence="3">
    <location>
        <begin position="84"/>
        <end position="97"/>
    </location>
</feature>
<dbReference type="Gene3D" id="1.25.40.10">
    <property type="entry name" value="Tetratricopeptide repeat domain"/>
    <property type="match status" value="1"/>
</dbReference>
<reference evidence="5" key="1">
    <citation type="submission" date="2022-08" db="EMBL/GenBank/DDBJ databases">
        <title>Novel sulphate-reducing endosymbionts in the free-living metamonad Anaeramoeba.</title>
        <authorList>
            <person name="Jerlstrom-Hultqvist J."/>
            <person name="Cepicka I."/>
            <person name="Gallot-Lavallee L."/>
            <person name="Salas-Leiva D."/>
            <person name="Curtis B.A."/>
            <person name="Zahonova K."/>
            <person name="Pipaliya S."/>
            <person name="Dacks J."/>
            <person name="Roger A.J."/>
        </authorList>
    </citation>
    <scope>NUCLEOTIDE SEQUENCE</scope>
    <source>
        <strain evidence="5">Busselton2</strain>
    </source>
</reference>
<dbReference type="SUPFAM" id="SSF103107">
    <property type="entry name" value="Hypothetical protein c14orf129, hspc210"/>
    <property type="match status" value="1"/>
</dbReference>
<comment type="caution">
    <text evidence="5">The sequence shown here is derived from an EMBL/GenBank/DDBJ whole genome shotgun (WGS) entry which is preliminary data.</text>
</comment>
<dbReference type="InterPro" id="IPR011990">
    <property type="entry name" value="TPR-like_helical_dom_sf"/>
</dbReference>
<keyword evidence="2" id="KW-0175">Coiled coil</keyword>
<dbReference type="Proteomes" id="UP001146793">
    <property type="component" value="Unassembled WGS sequence"/>
</dbReference>
<evidence type="ECO:0000256" key="2">
    <source>
        <dbReference type="SAM" id="Coils"/>
    </source>
</evidence>
<feature type="coiled-coil region" evidence="2">
    <location>
        <begin position="689"/>
        <end position="770"/>
    </location>
</feature>
<dbReference type="PROSITE" id="PS51823">
    <property type="entry name" value="CLU"/>
    <property type="match status" value="1"/>
</dbReference>
<dbReference type="PANTHER" id="PTHR12601">
    <property type="entry name" value="EUKARYOTIC TRANSLATION INITIATION FACTOR 3 SUBUNIT EIF-3"/>
    <property type="match status" value="1"/>
</dbReference>
<sequence length="1254" mass="145152">MSKQTTTKKEEIIPMNIEKIQPQVSTLDYNSLQSQVDLSTTLVQETPKLTQTNVPQTQEQVKNMTFQGYFKVLIKLPFSNESQKKKKNQKQKKKQKNAKPDTCLLEIHPYERVVDIVNKLANHPKAWYITNFNFVDTKNKIVPLEKEMHEIAADRTKPQRTTTLFVKEKDYTPQQGLSHFLRIKTFLELLSSPLRNKDWGPSLSRYYRLAEENVSVQEKMIELPEIYKIQQELLKKNEKENEKEIEKEKETEEKEKLQGSRKKKTYTLGDFIFSQPKFSNLIPNEYMQNITLKEPLKKIGYSGWNKPPSFRKIQGDFFYIEVTTQEDDTVFITSCPKGFFINSSTEKNFNFTMKPKTRLSTNLVDLLKSISNTFKESVAAIEKKLGELKEIEISTSDSPRFSWFVPEDHHFYDYSGNYGDELLILYRDWNKEINDVKGMEASSGEKIILREALETKIMNDFVSETINGSIAIVEKRIRPIEQEEQSSKIFIHRGIFYSYPLEILQQNFKDGGEKATRKVIDNDIQSASHFNRQGISELNPPFMVSVDYQGHRICGQWIPPGLDSPGSNKVIHGSFDSGKTLVENQNILNILKAKQNSLALKLHKVKDKDGKVFEKVLSVESKCIRGHDGRLYIIDFGKTTPRDLNYPDKTKDAQCVLRHELINIFDIYKKTQFLDAKMKKWNDEHTKETDKHNKKIKALVDKINDKKKELYEEISKSAKLFEQNEKTKELKNSKEIETAKLKIQGIEKQLNEFTKELKEVENEIIQEQLQVRGKFVKEYEPVKFNVDYSTIANLDVKGEEKNQKDNVELIEKITEFLDKTVKEFAEHLVNQTLSPPDGEVLCRYMHERGINFRYLGKLATLTTKLTYLNHMIIREMVVRASKLILNRELRECALNKKTTLVATFFNYLFGNQSKRRPKKSNIPGVTFTHQSIWDEIKKDVLTKFNFQLDLEDKSFLVGNELNMLKSLCKKVGIQVALFDYDFKKIKPFKKSQILNLFPVFKSPPISSRIILGYMEKIKMDLSLGDHMSALKTFETALSIVQAINGMFHVDVATCYSFIAMLISMINLKAAIKFEKKALMLYERILGVDHPDVASHYITLASFYQRIGKTKAALNLYGRALLLHKLFLGENNPNTLMVMATIANLYIAEGNIEEADKIAEYLIKMNKEIFGEDTIQFANAMRLKSSIFGARGEYKQAVEAENIVFAITKEKTGEESKSTLNSKQLIEHYMQKLLVKNKVDSKQLEEEQSKKPKKN</sequence>